<proteinExistence type="predicted"/>
<gene>
    <name evidence="1" type="ORF">AAJCM20276_00830</name>
</gene>
<organism evidence="1 2">
    <name type="scientific">Acetobacter aceti</name>
    <dbReference type="NCBI Taxonomy" id="435"/>
    <lineage>
        <taxon>Bacteria</taxon>
        <taxon>Pseudomonadati</taxon>
        <taxon>Pseudomonadota</taxon>
        <taxon>Alphaproteobacteria</taxon>
        <taxon>Acetobacterales</taxon>
        <taxon>Acetobacteraceae</taxon>
        <taxon>Acetobacter</taxon>
        <taxon>Acetobacter subgen. Acetobacter</taxon>
    </lineage>
</organism>
<protein>
    <submittedName>
        <fullName evidence="1">Uncharacterized protein</fullName>
    </submittedName>
</protein>
<dbReference type="AlphaFoldDB" id="A0A6S6PDW5"/>
<evidence type="ECO:0000313" key="2">
    <source>
        <dbReference type="Proteomes" id="UP000515220"/>
    </source>
</evidence>
<dbReference type="RefSeq" id="WP_099348043.1">
    <property type="nucleotide sequence ID" value="NZ_AP023326.1"/>
</dbReference>
<reference evidence="1 2" key="1">
    <citation type="submission" date="2020-07" db="EMBL/GenBank/DDBJ databases">
        <title>Complete Genome Sequence of an acetic acid bacterium, Acetobacter aceti JCM20276.</title>
        <authorList>
            <person name="Hirose Y."/>
            <person name="Mihara H."/>
        </authorList>
    </citation>
    <scope>NUCLEOTIDE SEQUENCE [LARGE SCALE GENOMIC DNA]</scope>
    <source>
        <strain evidence="1 2">JCM20276</strain>
    </source>
</reference>
<evidence type="ECO:0000313" key="1">
    <source>
        <dbReference type="EMBL" id="BCI65459.1"/>
    </source>
</evidence>
<dbReference type="Proteomes" id="UP000515220">
    <property type="component" value="Chromosome"/>
</dbReference>
<sequence length="71" mass="8103">MWNEPYLETCCRSALHRLSLSGSHGRSHGLKDEPCLERLTRKGLACVGEDDRFHITQDGEARHRAEVLKQT</sequence>
<name>A0A6S6PDW5_ACEAC</name>
<accession>A0A6S6PDW5</accession>
<dbReference type="EMBL" id="AP023326">
    <property type="protein sequence ID" value="BCI65459.1"/>
    <property type="molecule type" value="Genomic_DNA"/>
</dbReference>